<keyword evidence="5" id="KW-0624">Polysaccharide degradation</keyword>
<feature type="domain" description="Fibronectin type-III" evidence="7">
    <location>
        <begin position="268"/>
        <end position="357"/>
    </location>
</feature>
<proteinExistence type="predicted"/>
<evidence type="ECO:0000256" key="5">
    <source>
        <dbReference type="ARBA" id="ARBA00023326"/>
    </source>
</evidence>
<dbReference type="CDD" id="cd00063">
    <property type="entry name" value="FN3"/>
    <property type="match status" value="1"/>
</dbReference>
<accession>A0ABT9FNQ1</accession>
<gene>
    <name evidence="9" type="ORF">OIN60_06200</name>
</gene>
<feature type="domain" description="SLH" evidence="8">
    <location>
        <begin position="487"/>
        <end position="547"/>
    </location>
</feature>
<feature type="domain" description="SLH" evidence="8">
    <location>
        <begin position="549"/>
        <end position="604"/>
    </location>
</feature>
<dbReference type="Pfam" id="PF00041">
    <property type="entry name" value="fn3"/>
    <property type="match status" value="1"/>
</dbReference>
<dbReference type="SUPFAM" id="SSF81296">
    <property type="entry name" value="E set domains"/>
    <property type="match status" value="1"/>
</dbReference>
<evidence type="ECO:0000259" key="7">
    <source>
        <dbReference type="PROSITE" id="PS50853"/>
    </source>
</evidence>
<dbReference type="InterPro" id="IPR051625">
    <property type="entry name" value="Signaling_Regulatory_Domain"/>
</dbReference>
<dbReference type="Pfam" id="PF03442">
    <property type="entry name" value="CBM_X2"/>
    <property type="match status" value="1"/>
</dbReference>
<evidence type="ECO:0000313" key="10">
    <source>
        <dbReference type="Proteomes" id="UP001241848"/>
    </source>
</evidence>
<comment type="caution">
    <text evidence="9">The sequence shown here is derived from an EMBL/GenBank/DDBJ whole genome shotgun (WGS) entry which is preliminary data.</text>
</comment>
<dbReference type="SUPFAM" id="SSF50985">
    <property type="entry name" value="RCC1/BLIP-II"/>
    <property type="match status" value="1"/>
</dbReference>
<dbReference type="Proteomes" id="UP001241848">
    <property type="component" value="Unassembled WGS sequence"/>
</dbReference>
<feature type="compositionally biased region" description="Polar residues" evidence="6">
    <location>
        <begin position="408"/>
        <end position="429"/>
    </location>
</feature>
<keyword evidence="10" id="KW-1185">Reference proteome</keyword>
<dbReference type="InterPro" id="IPR005102">
    <property type="entry name" value="Carbo-bd_X2"/>
</dbReference>
<feature type="domain" description="SLH" evidence="8">
    <location>
        <begin position="423"/>
        <end position="486"/>
    </location>
</feature>
<evidence type="ECO:0000259" key="8">
    <source>
        <dbReference type="PROSITE" id="PS51272"/>
    </source>
</evidence>
<keyword evidence="4" id="KW-0119">Carbohydrate metabolism</keyword>
<name>A0ABT9FNQ1_9BACL</name>
<feature type="region of interest" description="Disordered" evidence="6">
    <location>
        <begin position="342"/>
        <end position="429"/>
    </location>
</feature>
<keyword evidence="2" id="KW-0677">Repeat</keyword>
<dbReference type="PROSITE" id="PS00626">
    <property type="entry name" value="RCC1_2"/>
    <property type="match status" value="2"/>
</dbReference>
<keyword evidence="3" id="KW-0136">Cellulose degradation</keyword>
<keyword evidence="1" id="KW-0732">Signal</keyword>
<dbReference type="InterPro" id="IPR001119">
    <property type="entry name" value="SLH_dom"/>
</dbReference>
<protein>
    <submittedName>
        <fullName evidence="9">S-layer homology domain-containing protein</fullName>
    </submittedName>
</protein>
<evidence type="ECO:0000313" key="9">
    <source>
        <dbReference type="EMBL" id="MDP4096359.1"/>
    </source>
</evidence>
<dbReference type="Pfam" id="PF25390">
    <property type="entry name" value="WD40_RLD"/>
    <property type="match status" value="1"/>
</dbReference>
<dbReference type="PROSITE" id="PS50012">
    <property type="entry name" value="RCC1_3"/>
    <property type="match status" value="3"/>
</dbReference>
<dbReference type="InterPro" id="IPR013783">
    <property type="entry name" value="Ig-like_fold"/>
</dbReference>
<dbReference type="InterPro" id="IPR000408">
    <property type="entry name" value="Reg_chr_condens"/>
</dbReference>
<evidence type="ECO:0000256" key="4">
    <source>
        <dbReference type="ARBA" id="ARBA00023277"/>
    </source>
</evidence>
<dbReference type="SUPFAM" id="SSF49265">
    <property type="entry name" value="Fibronectin type III"/>
    <property type="match status" value="1"/>
</dbReference>
<evidence type="ECO:0000256" key="3">
    <source>
        <dbReference type="ARBA" id="ARBA00023001"/>
    </source>
</evidence>
<dbReference type="InterPro" id="IPR036116">
    <property type="entry name" value="FN3_sf"/>
</dbReference>
<sequence length="604" mass="61625">MTAAAGGGNHSLLLTVTGDVYSFGNNDFGQLGLGDRENRSNPTKLEGITDVQSIAGGADHSLLLTVTGDVYSFGYNDSGQLGLGDTVLRSLPERIEGISDVKAIAAGGGFSLLLTREGDVYSFGSNQFGHLGHGDTVNRSVPTKIAAMDDHDVQMIAAGAYHSLVYIAPKPVLDSSISPDSAVFDKNESKQADIHVTLTLNGNTFAGIQHGGTPLNEGTDYTVDGNMVTIAKAYLAALDTGSAAFTFTFSAGAPQSLEVEVMDSTVAVPSAPMNVSAAAGNGEAVIRFTAPASDGGSAVTGYKVVSSPGGIEASGEDSPITVKGLTNGTSYTFTVQAENSAGWSTPSAASNAVTPAAPSSGGGGSSRDGDDDDDEDHGSSGGIGGGSSGGSTGGSSSDGGSTGTGSTPDNGANESGSTAESGTEGASFSDVTGHWAETNIIKAVQLGIVNGYPDGTFEPDATITRAEFARMLINALKPEVEGAALTFSDQDQIGDWAYDAVKQSVALRLVSGYEDGSFRPGALITRAELAVMVARAAGMDSPLTGEAPFADDSQIPSWAKAAVYKLSNIGIVNGRSGNRFEPRFTATRAEAVTMLLRWLQFNNN</sequence>
<dbReference type="InterPro" id="IPR009091">
    <property type="entry name" value="RCC1/BLIP-II"/>
</dbReference>
<reference evidence="9 10" key="1">
    <citation type="submission" date="2022-10" db="EMBL/GenBank/DDBJ databases">
        <title>Paenibacillus description and whole genome data of maize root bacterial community.</title>
        <authorList>
            <person name="Marton D."/>
            <person name="Farkas M."/>
            <person name="Cserhati M."/>
        </authorList>
    </citation>
    <scope>NUCLEOTIDE SEQUENCE [LARGE SCALE GENOMIC DNA]</scope>
    <source>
        <strain evidence="9 10">P96</strain>
    </source>
</reference>
<dbReference type="InterPro" id="IPR003961">
    <property type="entry name" value="FN3_dom"/>
</dbReference>
<evidence type="ECO:0000256" key="2">
    <source>
        <dbReference type="ARBA" id="ARBA00022737"/>
    </source>
</evidence>
<dbReference type="Pfam" id="PF00395">
    <property type="entry name" value="SLH"/>
    <property type="match status" value="3"/>
</dbReference>
<dbReference type="PROSITE" id="PS50853">
    <property type="entry name" value="FN3"/>
    <property type="match status" value="1"/>
</dbReference>
<dbReference type="SMART" id="SM00060">
    <property type="entry name" value="FN3"/>
    <property type="match status" value="1"/>
</dbReference>
<dbReference type="InterPro" id="IPR014756">
    <property type="entry name" value="Ig_E-set"/>
</dbReference>
<dbReference type="InterPro" id="IPR058923">
    <property type="entry name" value="RCC1-like_dom"/>
</dbReference>
<feature type="compositionally biased region" description="Polar residues" evidence="6">
    <location>
        <begin position="342"/>
        <end position="353"/>
    </location>
</feature>
<dbReference type="PROSITE" id="PS51272">
    <property type="entry name" value="SLH"/>
    <property type="match status" value="3"/>
</dbReference>
<dbReference type="EMBL" id="JAPCKK010000011">
    <property type="protein sequence ID" value="MDP4096359.1"/>
    <property type="molecule type" value="Genomic_DNA"/>
</dbReference>
<dbReference type="Gene3D" id="2.130.10.30">
    <property type="entry name" value="Regulator of chromosome condensation 1/beta-lactamase-inhibitor protein II"/>
    <property type="match status" value="1"/>
</dbReference>
<evidence type="ECO:0000256" key="6">
    <source>
        <dbReference type="SAM" id="MobiDB-lite"/>
    </source>
</evidence>
<dbReference type="PANTHER" id="PTHR22872">
    <property type="entry name" value="BTK-BINDING PROTEIN-RELATED"/>
    <property type="match status" value="1"/>
</dbReference>
<dbReference type="Gene3D" id="2.60.40.10">
    <property type="entry name" value="Immunoglobulins"/>
    <property type="match status" value="2"/>
</dbReference>
<evidence type="ECO:0000256" key="1">
    <source>
        <dbReference type="ARBA" id="ARBA00022729"/>
    </source>
</evidence>
<feature type="compositionally biased region" description="Gly residues" evidence="6">
    <location>
        <begin position="379"/>
        <end position="403"/>
    </location>
</feature>
<dbReference type="PRINTS" id="PR00633">
    <property type="entry name" value="RCCNDNSATION"/>
</dbReference>
<organism evidence="9 10">
    <name type="scientific">Paenibacillus zeirhizosphaerae</name>
    <dbReference type="NCBI Taxonomy" id="2987519"/>
    <lineage>
        <taxon>Bacteria</taxon>
        <taxon>Bacillati</taxon>
        <taxon>Bacillota</taxon>
        <taxon>Bacilli</taxon>
        <taxon>Bacillales</taxon>
        <taxon>Paenibacillaceae</taxon>
        <taxon>Paenibacillus</taxon>
    </lineage>
</organism>